<dbReference type="GO" id="GO:0005524">
    <property type="term" value="F:ATP binding"/>
    <property type="evidence" value="ECO:0007669"/>
    <property type="project" value="UniProtKB-UniRule"/>
</dbReference>
<keyword evidence="3" id="KW-0808">Transferase</keyword>
<feature type="domain" description="Protein kinase" evidence="2">
    <location>
        <begin position="25"/>
        <end position="265"/>
    </location>
</feature>
<sequence length="265" mass="31465">MLIPRKIVELWERPLKNGSIINNQFKITRFIGKGSYGLVYQAIDETTSQMVVVKQLRNRKRNSNEKLLIREARMLESLNLINTPRLVDYFYEDHKYFLIMEHKPGNNFEDLVIYEGKKYNETECIKILLKVLQVIRHLHAKRIIHRDLRLPNILLNEETIYVIDFGLALFVDEKDSGEGISSSLEKRLFREVSVKSDFYALGHFFLFLLYSTYETTTRKERSWEEELTIDPRLKKIIRKMLQLEASYETVDEIIKDLEVITEDNN</sequence>
<proteinExistence type="predicted"/>
<dbReference type="SUPFAM" id="SSF56112">
    <property type="entry name" value="Protein kinase-like (PK-like)"/>
    <property type="match status" value="1"/>
</dbReference>
<dbReference type="AlphaFoldDB" id="A0A1H0WC25"/>
<accession>A0A1H0WC25</accession>
<dbReference type="Gene3D" id="1.10.510.10">
    <property type="entry name" value="Transferase(Phosphotransferase) domain 1"/>
    <property type="match status" value="1"/>
</dbReference>
<feature type="binding site" evidence="1">
    <location>
        <position position="54"/>
    </location>
    <ligand>
        <name>ATP</name>
        <dbReference type="ChEBI" id="CHEBI:30616"/>
    </ligand>
</feature>
<keyword evidence="3" id="KW-0418">Kinase</keyword>
<dbReference type="CDD" id="cd00180">
    <property type="entry name" value="PKc"/>
    <property type="match status" value="1"/>
</dbReference>
<dbReference type="EMBL" id="FNJU01000010">
    <property type="protein sequence ID" value="SDP88339.1"/>
    <property type="molecule type" value="Genomic_DNA"/>
</dbReference>
<dbReference type="RefSeq" id="WP_090857201.1">
    <property type="nucleotide sequence ID" value="NZ_FNJU01000010.1"/>
</dbReference>
<protein>
    <submittedName>
        <fullName evidence="3">Serine/threonine protein kinase</fullName>
    </submittedName>
</protein>
<dbReference type="GO" id="GO:0004674">
    <property type="term" value="F:protein serine/threonine kinase activity"/>
    <property type="evidence" value="ECO:0007669"/>
    <property type="project" value="UniProtKB-KW"/>
</dbReference>
<dbReference type="OrthoDB" id="9788659at2"/>
<dbReference type="PROSITE" id="PS50011">
    <property type="entry name" value="PROTEIN_KINASE_DOM"/>
    <property type="match status" value="1"/>
</dbReference>
<dbReference type="InterPro" id="IPR020635">
    <property type="entry name" value="Tyr_kinase_cat_dom"/>
</dbReference>
<dbReference type="SMART" id="SM00219">
    <property type="entry name" value="TyrKc"/>
    <property type="match status" value="1"/>
</dbReference>
<dbReference type="PROSITE" id="PS00107">
    <property type="entry name" value="PROTEIN_KINASE_ATP"/>
    <property type="match status" value="1"/>
</dbReference>
<keyword evidence="1" id="KW-0067">ATP-binding</keyword>
<dbReference type="PANTHER" id="PTHR24362">
    <property type="entry name" value="SERINE/THREONINE-PROTEIN KINASE NEK"/>
    <property type="match status" value="1"/>
</dbReference>
<dbReference type="GO" id="GO:0004713">
    <property type="term" value="F:protein tyrosine kinase activity"/>
    <property type="evidence" value="ECO:0007669"/>
    <property type="project" value="InterPro"/>
</dbReference>
<keyword evidence="1" id="KW-0547">Nucleotide-binding</keyword>
<dbReference type="STRING" id="930152.SAMN05216565_11097"/>
<dbReference type="Proteomes" id="UP000199159">
    <property type="component" value="Unassembled WGS sequence"/>
</dbReference>
<dbReference type="InterPro" id="IPR017441">
    <property type="entry name" value="Protein_kinase_ATP_BS"/>
</dbReference>
<dbReference type="Pfam" id="PF00069">
    <property type="entry name" value="Pkinase"/>
    <property type="match status" value="1"/>
</dbReference>
<reference evidence="4" key="1">
    <citation type="submission" date="2016-10" db="EMBL/GenBank/DDBJ databases">
        <authorList>
            <person name="Varghese N."/>
            <person name="Submissions S."/>
        </authorList>
    </citation>
    <scope>NUCLEOTIDE SEQUENCE [LARGE SCALE GENOMIC DNA]</scope>
    <source>
        <strain evidence="4">IBRC-M10078</strain>
    </source>
</reference>
<evidence type="ECO:0000313" key="3">
    <source>
        <dbReference type="EMBL" id="SDP88339.1"/>
    </source>
</evidence>
<keyword evidence="4" id="KW-1185">Reference proteome</keyword>
<evidence type="ECO:0000259" key="2">
    <source>
        <dbReference type="PROSITE" id="PS50011"/>
    </source>
</evidence>
<evidence type="ECO:0000256" key="1">
    <source>
        <dbReference type="PROSITE-ProRule" id="PRU10141"/>
    </source>
</evidence>
<dbReference type="InterPro" id="IPR011009">
    <property type="entry name" value="Kinase-like_dom_sf"/>
</dbReference>
<name>A0A1H0WC25_9BACI</name>
<gene>
    <name evidence="3" type="ORF">SAMN05216565_11097</name>
</gene>
<keyword evidence="3" id="KW-0723">Serine/threonine-protein kinase</keyword>
<organism evidence="3 4">
    <name type="scientific">Litchfieldia salsa</name>
    <dbReference type="NCBI Taxonomy" id="930152"/>
    <lineage>
        <taxon>Bacteria</taxon>
        <taxon>Bacillati</taxon>
        <taxon>Bacillota</taxon>
        <taxon>Bacilli</taxon>
        <taxon>Bacillales</taxon>
        <taxon>Bacillaceae</taxon>
        <taxon>Litchfieldia</taxon>
    </lineage>
</organism>
<dbReference type="InterPro" id="IPR000719">
    <property type="entry name" value="Prot_kinase_dom"/>
</dbReference>
<evidence type="ECO:0000313" key="4">
    <source>
        <dbReference type="Proteomes" id="UP000199159"/>
    </source>
</evidence>
<dbReference type="PANTHER" id="PTHR24362:SF309">
    <property type="entry name" value="PROTEIN KINASE DOMAIN-CONTAINING PROTEIN"/>
    <property type="match status" value="1"/>
</dbReference>